<comment type="subcellular location">
    <subcellularLocation>
        <location evidence="1 12">Nucleus</location>
    </subcellularLocation>
</comment>
<dbReference type="GO" id="GO:0005737">
    <property type="term" value="C:cytoplasm"/>
    <property type="evidence" value="ECO:0007669"/>
    <property type="project" value="TreeGrafter"/>
</dbReference>
<dbReference type="GO" id="GO:0043175">
    <property type="term" value="F:RNA polymerase core enzyme binding"/>
    <property type="evidence" value="ECO:0007669"/>
    <property type="project" value="UniProtKB-UniRule"/>
</dbReference>
<feature type="region of interest" description="Disordered" evidence="13">
    <location>
        <begin position="288"/>
        <end position="312"/>
    </location>
</feature>
<feature type="compositionally biased region" description="Acidic residues" evidence="13">
    <location>
        <begin position="224"/>
        <end position="238"/>
    </location>
</feature>
<organism evidence="15 16">
    <name type="scientific">Lagenidium giganteum</name>
    <dbReference type="NCBI Taxonomy" id="4803"/>
    <lineage>
        <taxon>Eukaryota</taxon>
        <taxon>Sar</taxon>
        <taxon>Stramenopiles</taxon>
        <taxon>Oomycota</taxon>
        <taxon>Peronosporomycetes</taxon>
        <taxon>Pythiales</taxon>
        <taxon>Pythiaceae</taxon>
    </lineage>
</organism>
<feature type="domain" description="RTR1-type" evidence="14">
    <location>
        <begin position="16"/>
        <end position="98"/>
    </location>
</feature>
<dbReference type="PANTHER" id="PTHR14732:SF0">
    <property type="entry name" value="RNA POLYMERASE II SUBUNIT B1 CTD PHOSPHATASE RPAP2-RELATED"/>
    <property type="match status" value="1"/>
</dbReference>
<evidence type="ECO:0000256" key="2">
    <source>
        <dbReference type="ARBA" id="ARBA00005676"/>
    </source>
</evidence>
<dbReference type="Proteomes" id="UP001146120">
    <property type="component" value="Unassembled WGS sequence"/>
</dbReference>
<comment type="caution">
    <text evidence="15">The sequence shown here is derived from an EMBL/GenBank/DDBJ whole genome shotgun (WGS) entry which is preliminary data.</text>
</comment>
<evidence type="ECO:0000256" key="12">
    <source>
        <dbReference type="RuleBase" id="RU367080"/>
    </source>
</evidence>
<dbReference type="GO" id="GO:0008420">
    <property type="term" value="F:RNA polymerase II CTD heptapeptide repeat phosphatase activity"/>
    <property type="evidence" value="ECO:0007669"/>
    <property type="project" value="UniProtKB-UniRule"/>
</dbReference>
<sequence>MSTLIYPHIPAEYLDLCTRILQRRHMETVFEERAVQSLCAQPTCGEKLNDKLGKFRVSLTKKEIYEADHERQFCSKHCMTKARVLLSKLTTKPPQLLPSIQELFGTNRPNPFQFQKQMEEKRRREAEAASAVTAAPKAKSVWAKTGDLGIVERPPSNPIQNIAVPTPLASAAPVVRENSEPAAPEREFPDTKQAVLIEGYVFPAHKQRLAKKVEKLLQQKETEKEDELVVSDSDESDAGSDASSYSSFELTDDEEGELLSTDSLPLFADLWRMMSDWVTHETTLLANKMPLPQKPTSEEEEKKSPSEEAATRAARRVYMERLSAFQLVFNRLLPQTAPKLQLSGDPLIGKRIFSLIQSFAFPDPVDGRESQQWICTVAILLLVAHEKRVKDCSEEEVRRIQQVTNLDAHELEQLVDLFFTVRDDSDVVVDTDTKKLADADDSLAESKTASTVHKVSKNCRKCRRTADKCVCQTRVSNQEEFSADQITEMMNEALTLREQHEEFLEAADLEY</sequence>
<evidence type="ECO:0000256" key="10">
    <source>
        <dbReference type="ARBA" id="ARBA00048336"/>
    </source>
</evidence>
<evidence type="ECO:0000256" key="3">
    <source>
        <dbReference type="ARBA" id="ARBA00022723"/>
    </source>
</evidence>
<keyword evidence="8 12" id="KW-0539">Nucleus</keyword>
<dbReference type="GO" id="GO:0008270">
    <property type="term" value="F:zinc ion binding"/>
    <property type="evidence" value="ECO:0007669"/>
    <property type="project" value="UniProtKB-KW"/>
</dbReference>
<evidence type="ECO:0000313" key="16">
    <source>
        <dbReference type="Proteomes" id="UP001146120"/>
    </source>
</evidence>
<dbReference type="EMBL" id="DAKRPA010000001">
    <property type="protein sequence ID" value="DBA05255.1"/>
    <property type="molecule type" value="Genomic_DNA"/>
</dbReference>
<proteinExistence type="inferred from homology"/>
<keyword evidence="6 12" id="KW-0862">Zinc</keyword>
<evidence type="ECO:0000256" key="8">
    <source>
        <dbReference type="ARBA" id="ARBA00023242"/>
    </source>
</evidence>
<comment type="catalytic activity">
    <reaction evidence="10 12">
        <text>O-phospho-L-threonyl-[protein] + H2O = L-threonyl-[protein] + phosphate</text>
        <dbReference type="Rhea" id="RHEA:47004"/>
        <dbReference type="Rhea" id="RHEA-COMP:11060"/>
        <dbReference type="Rhea" id="RHEA-COMP:11605"/>
        <dbReference type="ChEBI" id="CHEBI:15377"/>
        <dbReference type="ChEBI" id="CHEBI:30013"/>
        <dbReference type="ChEBI" id="CHEBI:43474"/>
        <dbReference type="ChEBI" id="CHEBI:61977"/>
        <dbReference type="EC" id="3.1.3.16"/>
    </reaction>
</comment>
<keyword evidence="5 12" id="KW-0378">Hydrolase</keyword>
<evidence type="ECO:0000256" key="1">
    <source>
        <dbReference type="ARBA" id="ARBA00004123"/>
    </source>
</evidence>
<dbReference type="AlphaFoldDB" id="A0AAV2ZRR6"/>
<reference evidence="15" key="1">
    <citation type="submission" date="2022-11" db="EMBL/GenBank/DDBJ databases">
        <authorList>
            <person name="Morgan W.R."/>
            <person name="Tartar A."/>
        </authorList>
    </citation>
    <scope>NUCLEOTIDE SEQUENCE</scope>
    <source>
        <strain evidence="15">ARSEF 373</strain>
    </source>
</reference>
<feature type="compositionally biased region" description="Basic and acidic residues" evidence="13">
    <location>
        <begin position="296"/>
        <end position="310"/>
    </location>
</feature>
<evidence type="ECO:0000259" key="14">
    <source>
        <dbReference type="PROSITE" id="PS51479"/>
    </source>
</evidence>
<comment type="similarity">
    <text evidence="2 11 12">Belongs to the RPAP2 family.</text>
</comment>
<keyword evidence="3 12" id="KW-0479">Metal-binding</keyword>
<dbReference type="PROSITE" id="PS51479">
    <property type="entry name" value="ZF_RTR1"/>
    <property type="match status" value="1"/>
</dbReference>
<comment type="catalytic activity">
    <reaction evidence="9 12">
        <text>O-phospho-L-seryl-[protein] + H2O = L-seryl-[protein] + phosphate</text>
        <dbReference type="Rhea" id="RHEA:20629"/>
        <dbReference type="Rhea" id="RHEA-COMP:9863"/>
        <dbReference type="Rhea" id="RHEA-COMP:11604"/>
        <dbReference type="ChEBI" id="CHEBI:15377"/>
        <dbReference type="ChEBI" id="CHEBI:29999"/>
        <dbReference type="ChEBI" id="CHEBI:43474"/>
        <dbReference type="ChEBI" id="CHEBI:83421"/>
        <dbReference type="EC" id="3.1.3.16"/>
    </reaction>
</comment>
<dbReference type="InterPro" id="IPR007308">
    <property type="entry name" value="Rtr1/RPAP2_dom"/>
</dbReference>
<feature type="region of interest" description="Disordered" evidence="13">
    <location>
        <begin position="221"/>
        <end position="256"/>
    </location>
</feature>
<comment type="function">
    <text evidence="12">Putative RNA polymerase II subunit B1 C-terminal domain (CTD) phosphatase involved in RNA polymerase II transcription regulation.</text>
</comment>
<dbReference type="Gene3D" id="1.25.40.820">
    <property type="match status" value="1"/>
</dbReference>
<evidence type="ECO:0000256" key="4">
    <source>
        <dbReference type="ARBA" id="ARBA00022771"/>
    </source>
</evidence>
<keyword evidence="4 12" id="KW-0863">Zinc-finger</keyword>
<evidence type="ECO:0000256" key="5">
    <source>
        <dbReference type="ARBA" id="ARBA00022801"/>
    </source>
</evidence>
<gene>
    <name evidence="15" type="ORF">N0F65_007417</name>
</gene>
<reference evidence="15" key="2">
    <citation type="journal article" date="2023" name="Microbiol Resour">
        <title>Decontamination and Annotation of the Draft Genome Sequence of the Oomycete Lagenidium giganteum ARSEF 373.</title>
        <authorList>
            <person name="Morgan W.R."/>
            <person name="Tartar A."/>
        </authorList>
    </citation>
    <scope>NUCLEOTIDE SEQUENCE</scope>
    <source>
        <strain evidence="15">ARSEF 373</strain>
    </source>
</reference>
<keyword evidence="7 12" id="KW-0904">Protein phosphatase</keyword>
<evidence type="ECO:0000256" key="6">
    <source>
        <dbReference type="ARBA" id="ARBA00022833"/>
    </source>
</evidence>
<name>A0AAV2ZRR6_9STRA</name>
<dbReference type="GO" id="GO:0005634">
    <property type="term" value="C:nucleus"/>
    <property type="evidence" value="ECO:0007669"/>
    <property type="project" value="UniProtKB-SubCell"/>
</dbReference>
<protein>
    <recommendedName>
        <fullName evidence="12">RNA polymerase II subunit B1 CTD phosphatase RPAP2 homolog</fullName>
        <ecNumber evidence="12">3.1.3.16</ecNumber>
    </recommendedName>
</protein>
<evidence type="ECO:0000313" key="15">
    <source>
        <dbReference type="EMBL" id="DBA05255.1"/>
    </source>
</evidence>
<dbReference type="InterPro" id="IPR038534">
    <property type="entry name" value="Rtr1/RPAP2_sf"/>
</dbReference>
<evidence type="ECO:0000256" key="9">
    <source>
        <dbReference type="ARBA" id="ARBA00047761"/>
    </source>
</evidence>
<dbReference type="Pfam" id="PF04181">
    <property type="entry name" value="RPAP2_Rtr1"/>
    <property type="match status" value="1"/>
</dbReference>
<evidence type="ECO:0000256" key="11">
    <source>
        <dbReference type="PROSITE-ProRule" id="PRU00812"/>
    </source>
</evidence>
<keyword evidence="16" id="KW-1185">Reference proteome</keyword>
<dbReference type="InterPro" id="IPR039693">
    <property type="entry name" value="Rtr1/RPAP2"/>
</dbReference>
<dbReference type="EC" id="3.1.3.16" evidence="12"/>
<evidence type="ECO:0000256" key="13">
    <source>
        <dbReference type="SAM" id="MobiDB-lite"/>
    </source>
</evidence>
<dbReference type="PANTHER" id="PTHR14732">
    <property type="entry name" value="RNA POLYMERASE II SUBUNIT B1 CTD PHOSPHATASE RPAP2-RELATED"/>
    <property type="match status" value="1"/>
</dbReference>
<evidence type="ECO:0000256" key="7">
    <source>
        <dbReference type="ARBA" id="ARBA00022912"/>
    </source>
</evidence>
<accession>A0AAV2ZRR6</accession>